<sequence>MKFFKKIAKISLQTGAIRLAPETPFLWASGYRMPIYNDNRLLLGNSKHRQLITEGFKDIIKSKKIVADVIAGTATAGIPHATSLANIFEIPLIYVRPNPKEHGMKNAIEGILLESQKVIVVEDLISTGGSALKAVAAIRKAGGIVDHCLSIFSYGFSKAIEEFKNARCQLHTLLTFKELILLAKEDESVTVEQLSLLQSWEADPFNWGNK</sequence>
<dbReference type="SUPFAM" id="SSF53271">
    <property type="entry name" value="PRTase-like"/>
    <property type="match status" value="1"/>
</dbReference>
<accession>A0A383D2Y5</accession>
<organism evidence="7">
    <name type="scientific">marine metagenome</name>
    <dbReference type="NCBI Taxonomy" id="408172"/>
    <lineage>
        <taxon>unclassified sequences</taxon>
        <taxon>metagenomes</taxon>
        <taxon>ecological metagenomes</taxon>
    </lineage>
</organism>
<dbReference type="EC" id="2.4.2.10" evidence="2"/>
<dbReference type="AlphaFoldDB" id="A0A383D2Y5"/>
<evidence type="ECO:0000256" key="2">
    <source>
        <dbReference type="ARBA" id="ARBA00011971"/>
    </source>
</evidence>
<evidence type="ECO:0000259" key="6">
    <source>
        <dbReference type="Pfam" id="PF00156"/>
    </source>
</evidence>
<evidence type="ECO:0000256" key="1">
    <source>
        <dbReference type="ARBA" id="ARBA00004889"/>
    </source>
</evidence>
<gene>
    <name evidence="7" type="ORF">METZ01_LOCUS491473</name>
</gene>
<dbReference type="UniPathway" id="UPA00070">
    <property type="reaction ID" value="UER00119"/>
</dbReference>
<dbReference type="GO" id="GO:0044205">
    <property type="term" value="P:'de novo' UMP biosynthetic process"/>
    <property type="evidence" value="ECO:0007669"/>
    <property type="project" value="UniProtKB-UniPathway"/>
</dbReference>
<dbReference type="InterPro" id="IPR000836">
    <property type="entry name" value="PRTase_dom"/>
</dbReference>
<dbReference type="PANTHER" id="PTHR19278">
    <property type="entry name" value="OROTATE PHOSPHORIBOSYLTRANSFERASE"/>
    <property type="match status" value="1"/>
</dbReference>
<keyword evidence="4" id="KW-0808">Transferase</keyword>
<dbReference type="Pfam" id="PF00156">
    <property type="entry name" value="Pribosyltran"/>
    <property type="match status" value="1"/>
</dbReference>
<evidence type="ECO:0000313" key="7">
    <source>
        <dbReference type="EMBL" id="SVE38619.1"/>
    </source>
</evidence>
<dbReference type="CDD" id="cd06223">
    <property type="entry name" value="PRTases_typeI"/>
    <property type="match status" value="1"/>
</dbReference>
<keyword evidence="3" id="KW-0328">Glycosyltransferase</keyword>
<dbReference type="NCBIfam" id="TIGR00336">
    <property type="entry name" value="pyrE"/>
    <property type="match status" value="1"/>
</dbReference>
<evidence type="ECO:0000256" key="4">
    <source>
        <dbReference type="ARBA" id="ARBA00022679"/>
    </source>
</evidence>
<dbReference type="GO" id="GO:0019856">
    <property type="term" value="P:pyrimidine nucleobase biosynthetic process"/>
    <property type="evidence" value="ECO:0007669"/>
    <property type="project" value="TreeGrafter"/>
</dbReference>
<name>A0A383D2Y5_9ZZZZ</name>
<dbReference type="InterPro" id="IPR023031">
    <property type="entry name" value="OPRT"/>
</dbReference>
<protein>
    <recommendedName>
        <fullName evidence="2">orotate phosphoribosyltransferase</fullName>
        <ecNumber evidence="2">2.4.2.10</ecNumber>
    </recommendedName>
</protein>
<dbReference type="InterPro" id="IPR004467">
    <property type="entry name" value="Or_phspho_trans_dom"/>
</dbReference>
<dbReference type="Gene3D" id="3.40.50.2020">
    <property type="match status" value="1"/>
</dbReference>
<dbReference type="GO" id="GO:0004588">
    <property type="term" value="F:orotate phosphoribosyltransferase activity"/>
    <property type="evidence" value="ECO:0007669"/>
    <property type="project" value="UniProtKB-EC"/>
</dbReference>
<keyword evidence="5" id="KW-0665">Pyrimidine biosynthesis</keyword>
<dbReference type="HAMAP" id="MF_01208">
    <property type="entry name" value="PyrE"/>
    <property type="match status" value="1"/>
</dbReference>
<reference evidence="7" key="1">
    <citation type="submission" date="2018-05" db="EMBL/GenBank/DDBJ databases">
        <authorList>
            <person name="Lanie J.A."/>
            <person name="Ng W.-L."/>
            <person name="Kazmierczak K.M."/>
            <person name="Andrzejewski T.M."/>
            <person name="Davidsen T.M."/>
            <person name="Wayne K.J."/>
            <person name="Tettelin H."/>
            <person name="Glass J.I."/>
            <person name="Rusch D."/>
            <person name="Podicherti R."/>
            <person name="Tsui H.-C.T."/>
            <person name="Winkler M.E."/>
        </authorList>
    </citation>
    <scope>NUCLEOTIDE SEQUENCE</scope>
</reference>
<evidence type="ECO:0000256" key="3">
    <source>
        <dbReference type="ARBA" id="ARBA00022676"/>
    </source>
</evidence>
<feature type="domain" description="Phosphoribosyltransferase" evidence="6">
    <location>
        <begin position="50"/>
        <end position="143"/>
    </location>
</feature>
<comment type="pathway">
    <text evidence="1">Pyrimidine metabolism; UMP biosynthesis via de novo pathway; UMP from orotate: step 1/2.</text>
</comment>
<dbReference type="InterPro" id="IPR029057">
    <property type="entry name" value="PRTase-like"/>
</dbReference>
<dbReference type="PANTHER" id="PTHR19278:SF9">
    <property type="entry name" value="URIDINE 5'-MONOPHOSPHATE SYNTHASE"/>
    <property type="match status" value="1"/>
</dbReference>
<evidence type="ECO:0000256" key="5">
    <source>
        <dbReference type="ARBA" id="ARBA00022975"/>
    </source>
</evidence>
<dbReference type="EMBL" id="UINC01213717">
    <property type="protein sequence ID" value="SVE38619.1"/>
    <property type="molecule type" value="Genomic_DNA"/>
</dbReference>
<proteinExistence type="inferred from homology"/>
<feature type="non-terminal residue" evidence="7">
    <location>
        <position position="210"/>
    </location>
</feature>